<proteinExistence type="predicted"/>
<dbReference type="Proteomes" id="UP000800235">
    <property type="component" value="Unassembled WGS sequence"/>
</dbReference>
<evidence type="ECO:0008006" key="3">
    <source>
        <dbReference type="Google" id="ProtNLM"/>
    </source>
</evidence>
<dbReference type="EMBL" id="MU007012">
    <property type="protein sequence ID" value="KAF2435705.1"/>
    <property type="molecule type" value="Genomic_DNA"/>
</dbReference>
<evidence type="ECO:0000313" key="1">
    <source>
        <dbReference type="EMBL" id="KAF2435705.1"/>
    </source>
</evidence>
<gene>
    <name evidence="1" type="ORF">EJ08DRAFT_656073</name>
</gene>
<evidence type="ECO:0000313" key="2">
    <source>
        <dbReference type="Proteomes" id="UP000800235"/>
    </source>
</evidence>
<dbReference type="AlphaFoldDB" id="A0A9P4P1Q6"/>
<reference evidence="1" key="1">
    <citation type="journal article" date="2020" name="Stud. Mycol.">
        <title>101 Dothideomycetes genomes: a test case for predicting lifestyles and emergence of pathogens.</title>
        <authorList>
            <person name="Haridas S."/>
            <person name="Albert R."/>
            <person name="Binder M."/>
            <person name="Bloem J."/>
            <person name="Labutti K."/>
            <person name="Salamov A."/>
            <person name="Andreopoulos B."/>
            <person name="Baker S."/>
            <person name="Barry K."/>
            <person name="Bills G."/>
            <person name="Bluhm B."/>
            <person name="Cannon C."/>
            <person name="Castanera R."/>
            <person name="Culley D."/>
            <person name="Daum C."/>
            <person name="Ezra D."/>
            <person name="Gonzalez J."/>
            <person name="Henrissat B."/>
            <person name="Kuo A."/>
            <person name="Liang C."/>
            <person name="Lipzen A."/>
            <person name="Lutzoni F."/>
            <person name="Magnuson J."/>
            <person name="Mondo S."/>
            <person name="Nolan M."/>
            <person name="Ohm R."/>
            <person name="Pangilinan J."/>
            <person name="Park H.-J."/>
            <person name="Ramirez L."/>
            <person name="Alfaro M."/>
            <person name="Sun H."/>
            <person name="Tritt A."/>
            <person name="Yoshinaga Y."/>
            <person name="Zwiers L.-H."/>
            <person name="Turgeon B."/>
            <person name="Goodwin S."/>
            <person name="Spatafora J."/>
            <person name="Crous P."/>
            <person name="Grigoriev I."/>
        </authorList>
    </citation>
    <scope>NUCLEOTIDE SEQUENCE</scope>
    <source>
        <strain evidence="1">CBS 130266</strain>
    </source>
</reference>
<accession>A0A9P4P1Q6</accession>
<comment type="caution">
    <text evidence="1">The sequence shown here is derived from an EMBL/GenBank/DDBJ whole genome shotgun (WGS) entry which is preliminary data.</text>
</comment>
<dbReference type="OrthoDB" id="5355126at2759"/>
<name>A0A9P4P1Q6_9PEZI</name>
<sequence>MAGRFTKVAGVGVAAIGGYYLYQAGGSPKVAEKQFEHDAAKLTNKARGGDATGYGKEAKTGAQLSAAEAGKQFDSVAQQAKDATSKVDSKLENYRATAEAKLDATRKEVSKDLTVAVDNFDKNVEKTAAKTKSWLSGWF</sequence>
<organism evidence="1 2">
    <name type="scientific">Tothia fuscella</name>
    <dbReference type="NCBI Taxonomy" id="1048955"/>
    <lineage>
        <taxon>Eukaryota</taxon>
        <taxon>Fungi</taxon>
        <taxon>Dikarya</taxon>
        <taxon>Ascomycota</taxon>
        <taxon>Pezizomycotina</taxon>
        <taxon>Dothideomycetes</taxon>
        <taxon>Pleosporomycetidae</taxon>
        <taxon>Venturiales</taxon>
        <taxon>Cylindrosympodiaceae</taxon>
        <taxon>Tothia</taxon>
    </lineage>
</organism>
<protein>
    <recommendedName>
        <fullName evidence="3">Calcofluor white hypersensitive protein</fullName>
    </recommendedName>
</protein>
<keyword evidence="2" id="KW-1185">Reference proteome</keyword>